<sequence>MPEKRFKAFTFDIQSDPTMHQTMWAVFSWMMVGKNNPEWLPALMKEAIDGASVSRTTPFPYVLYCPGYFSMPAWLASQNALETNLRGTFASVDGKTRAFANDLATDGTDVSGQ</sequence>
<organism evidence="1 2">
    <name type="scientific">Aphanomyces euteiches</name>
    <dbReference type="NCBI Taxonomy" id="100861"/>
    <lineage>
        <taxon>Eukaryota</taxon>
        <taxon>Sar</taxon>
        <taxon>Stramenopiles</taxon>
        <taxon>Oomycota</taxon>
        <taxon>Saprolegniomycetes</taxon>
        <taxon>Saprolegniales</taxon>
        <taxon>Verrucalvaceae</taxon>
        <taxon>Aphanomyces</taxon>
    </lineage>
</organism>
<accession>A0A6G0WEP3</accession>
<dbReference type="Proteomes" id="UP000481153">
    <property type="component" value="Unassembled WGS sequence"/>
</dbReference>
<protein>
    <submittedName>
        <fullName evidence="1">Uncharacterized protein</fullName>
    </submittedName>
</protein>
<keyword evidence="2" id="KW-1185">Reference proteome</keyword>
<proteinExistence type="predicted"/>
<dbReference type="EMBL" id="VJMJ01000232">
    <property type="protein sequence ID" value="KAF0725833.1"/>
    <property type="molecule type" value="Genomic_DNA"/>
</dbReference>
<evidence type="ECO:0000313" key="1">
    <source>
        <dbReference type="EMBL" id="KAF0725833.1"/>
    </source>
</evidence>
<evidence type="ECO:0000313" key="2">
    <source>
        <dbReference type="Proteomes" id="UP000481153"/>
    </source>
</evidence>
<dbReference type="AlphaFoldDB" id="A0A6G0WEP3"/>
<dbReference type="VEuPathDB" id="FungiDB:AeMF1_002593"/>
<name>A0A6G0WEP3_9STRA</name>
<gene>
    <name evidence="1" type="ORF">Ae201684_015795</name>
</gene>
<reference evidence="1 2" key="1">
    <citation type="submission" date="2019-07" db="EMBL/GenBank/DDBJ databases">
        <title>Genomics analysis of Aphanomyces spp. identifies a new class of oomycete effector associated with host adaptation.</title>
        <authorList>
            <person name="Gaulin E."/>
        </authorList>
    </citation>
    <scope>NUCLEOTIDE SEQUENCE [LARGE SCALE GENOMIC DNA]</scope>
    <source>
        <strain evidence="1 2">ATCC 201684</strain>
    </source>
</reference>
<comment type="caution">
    <text evidence="1">The sequence shown here is derived from an EMBL/GenBank/DDBJ whole genome shotgun (WGS) entry which is preliminary data.</text>
</comment>